<accession>A0A8J6AW65</accession>
<protein>
    <submittedName>
        <fullName evidence="2">Uncharacterized protein</fullName>
    </submittedName>
</protein>
<gene>
    <name evidence="2" type="ORF">J8273_8422</name>
</gene>
<keyword evidence="3" id="KW-1185">Reference proteome</keyword>
<evidence type="ECO:0000313" key="2">
    <source>
        <dbReference type="EMBL" id="KAG9389748.1"/>
    </source>
</evidence>
<feature type="signal peptide" evidence="1">
    <location>
        <begin position="1"/>
        <end position="17"/>
    </location>
</feature>
<organism evidence="2 3">
    <name type="scientific">Carpediemonas membranifera</name>
    <dbReference type="NCBI Taxonomy" id="201153"/>
    <lineage>
        <taxon>Eukaryota</taxon>
        <taxon>Metamonada</taxon>
        <taxon>Carpediemonas-like organisms</taxon>
        <taxon>Carpediemonas</taxon>
    </lineage>
</organism>
<reference evidence="2" key="1">
    <citation type="submission" date="2021-05" db="EMBL/GenBank/DDBJ databases">
        <title>A free-living protist that lacks canonical eukaryotic 1 DNA replication and segregation systems.</title>
        <authorList>
            <person name="Salas-Leiva D.E."/>
            <person name="Tromer E.C."/>
            <person name="Curtis B.A."/>
            <person name="Jerlstrom-Hultqvist J."/>
            <person name="Kolisko M."/>
            <person name="Yi Z."/>
            <person name="Salas-Leiva J.S."/>
            <person name="Gallot-Lavallee L."/>
            <person name="Kops G.J.P.L."/>
            <person name="Archibald J.M."/>
            <person name="Simpson A.G.B."/>
            <person name="Roger A.J."/>
        </authorList>
    </citation>
    <scope>NUCLEOTIDE SEQUENCE</scope>
    <source>
        <strain evidence="2">BICM</strain>
    </source>
</reference>
<comment type="caution">
    <text evidence="2">The sequence shown here is derived from an EMBL/GenBank/DDBJ whole genome shotgun (WGS) entry which is preliminary data.</text>
</comment>
<evidence type="ECO:0000313" key="3">
    <source>
        <dbReference type="Proteomes" id="UP000717585"/>
    </source>
</evidence>
<feature type="chain" id="PRO_5035302203" evidence="1">
    <location>
        <begin position="18"/>
        <end position="348"/>
    </location>
</feature>
<dbReference type="Proteomes" id="UP000717585">
    <property type="component" value="Unassembled WGS sequence"/>
</dbReference>
<evidence type="ECO:0000256" key="1">
    <source>
        <dbReference type="SAM" id="SignalP"/>
    </source>
</evidence>
<keyword evidence="1" id="KW-0732">Signal</keyword>
<sequence>MFKAVILLLLVLSAVLCDPLNGYEIMRSQKAAEAEADGVISCVTAIASFVDVSVTYSSSYRHLYNLISGKFTDDIRSEICHDRGLIEIIEAIVELLDSCALSFILGENVNIAAAVELAEFVCWKNENNEWCTEALSLDDLYDAVDTIKAEGSCDAFSDIIDSWGCCITDFVGKVDDLVNDKASSYLDYLYTLCEVDPPASCIVDHDKAATTTTELVISGITDLATDTVVALCKDWAVSTGSPWASIAVEVISAVVVDADGATPTIDSSSANGVSVAVTNYGDASGTAGLNDINSEIDSTDWTNVDLSYTASASSSSISVVSVTTGSVDSATAIHVAAFLLLVALVALF</sequence>
<dbReference type="EMBL" id="JAHDYR010000067">
    <property type="protein sequence ID" value="KAG9389748.1"/>
    <property type="molecule type" value="Genomic_DNA"/>
</dbReference>
<dbReference type="AlphaFoldDB" id="A0A8J6AW65"/>
<name>A0A8J6AW65_9EUKA</name>
<proteinExistence type="predicted"/>